<comment type="caution">
    <text evidence="3">The sequence shown here is derived from an EMBL/GenBank/DDBJ whole genome shotgun (WGS) entry which is preliminary data.</text>
</comment>
<reference evidence="3 4" key="1">
    <citation type="submission" date="2015-06" db="EMBL/GenBank/DDBJ databases">
        <title>Genome sequencing of Thermotogales isolates from hydrothermal vents.</title>
        <authorList>
            <person name="Haverkamp T.H."/>
            <person name="Kublanov I.V."/>
            <person name="Nesbo C.L."/>
        </authorList>
    </citation>
    <scope>NUCLEOTIDE SEQUENCE [LARGE SCALE GENOMIC DNA]</scope>
    <source>
        <strain evidence="4">ik275mar</strain>
    </source>
</reference>
<keyword evidence="1" id="KW-0378">Hydrolase</keyword>
<dbReference type="Pfam" id="PF01979">
    <property type="entry name" value="Amidohydro_1"/>
    <property type="match status" value="1"/>
</dbReference>
<protein>
    <submittedName>
        <fullName evidence="3">Amidohydrolase</fullName>
    </submittedName>
</protein>
<sequence length="413" mass="46769">MILKNAYVLKSWEKNPEKLDIKVENGIIVEIKHNLQQEDDEIIELKNKLIIPGLVNTHTHAAMSIFRGIAEDVSFNDWLFKTIIPLEEKLDYKTVYYSTLISLMEMAQNGIVAFCDMYIFEDAVAQAVADFGIKALLTRGLVSENDKIEKTRLNESLKLYNKWHGYDNRIFIGLGPHAPYTCSIPALKEISKISEELDIPITIHLFENKWEREKYSLKEILDTGIANNHLLAVHCIHLDDNDIQLLKNYNVYISHNPSSNLKLGNGIAPVTKFINNDLPVTLGTDGPASNNSIDILFEARLATLLQKKDNPKNLSVDKAIKMITYDGYKALNLNGGTIGIGKPADFTIINLNNPSFFPVDNMKKHIIHSKTSIFATMVNGKFIYFNGKFPTIDEKEVYKQFSNSYKKVIGTEN</sequence>
<dbReference type="PANTHER" id="PTHR43794">
    <property type="entry name" value="AMINOHYDROLASE SSNA-RELATED"/>
    <property type="match status" value="1"/>
</dbReference>
<evidence type="ECO:0000313" key="3">
    <source>
        <dbReference type="EMBL" id="ONN26479.1"/>
    </source>
</evidence>
<keyword evidence="4" id="KW-1185">Reference proteome</keyword>
<accession>A0ABX3IGQ3</accession>
<dbReference type="InterPro" id="IPR032466">
    <property type="entry name" value="Metal_Hydrolase"/>
</dbReference>
<evidence type="ECO:0000256" key="1">
    <source>
        <dbReference type="ARBA" id="ARBA00022801"/>
    </source>
</evidence>
<evidence type="ECO:0000259" key="2">
    <source>
        <dbReference type="Pfam" id="PF01979"/>
    </source>
</evidence>
<dbReference type="Gene3D" id="3.20.20.140">
    <property type="entry name" value="Metal-dependent hydrolases"/>
    <property type="match status" value="1"/>
</dbReference>
<dbReference type="RefSeq" id="WP_077198717.1">
    <property type="nucleotide sequence ID" value="NZ_LBFC01000023.1"/>
</dbReference>
<evidence type="ECO:0000313" key="4">
    <source>
        <dbReference type="Proteomes" id="UP000242616"/>
    </source>
</evidence>
<dbReference type="SUPFAM" id="SSF51556">
    <property type="entry name" value="Metallo-dependent hydrolases"/>
    <property type="match status" value="1"/>
</dbReference>
<dbReference type="Gene3D" id="2.30.40.10">
    <property type="entry name" value="Urease, subunit C, domain 1"/>
    <property type="match status" value="1"/>
</dbReference>
<dbReference type="SUPFAM" id="SSF51338">
    <property type="entry name" value="Composite domain of metallo-dependent hydrolases"/>
    <property type="match status" value="1"/>
</dbReference>
<dbReference type="InterPro" id="IPR011059">
    <property type="entry name" value="Metal-dep_hydrolase_composite"/>
</dbReference>
<feature type="domain" description="Amidohydrolase-related" evidence="2">
    <location>
        <begin position="50"/>
        <end position="381"/>
    </location>
</feature>
<dbReference type="CDD" id="cd01298">
    <property type="entry name" value="ATZ_TRZ_like"/>
    <property type="match status" value="1"/>
</dbReference>
<gene>
    <name evidence="3" type="ORF">XJ44_08405</name>
</gene>
<organism evidence="3 4">
    <name type="scientific">Thermosipho affectus</name>
    <dbReference type="NCBI Taxonomy" id="660294"/>
    <lineage>
        <taxon>Bacteria</taxon>
        <taxon>Thermotogati</taxon>
        <taxon>Thermotogota</taxon>
        <taxon>Thermotogae</taxon>
        <taxon>Thermotogales</taxon>
        <taxon>Fervidobacteriaceae</taxon>
        <taxon>Thermosipho</taxon>
    </lineage>
</organism>
<dbReference type="InterPro" id="IPR006680">
    <property type="entry name" value="Amidohydro-rel"/>
</dbReference>
<dbReference type="PANTHER" id="PTHR43794:SF11">
    <property type="entry name" value="AMIDOHYDROLASE-RELATED DOMAIN-CONTAINING PROTEIN"/>
    <property type="match status" value="1"/>
</dbReference>
<name>A0ABX3IGQ3_9BACT</name>
<dbReference type="Proteomes" id="UP000242616">
    <property type="component" value="Unassembled WGS sequence"/>
</dbReference>
<dbReference type="EMBL" id="LBFC01000023">
    <property type="protein sequence ID" value="ONN26479.1"/>
    <property type="molecule type" value="Genomic_DNA"/>
</dbReference>
<proteinExistence type="predicted"/>
<dbReference type="InterPro" id="IPR050287">
    <property type="entry name" value="MTA/SAH_deaminase"/>
</dbReference>